<dbReference type="InterPro" id="IPR020894">
    <property type="entry name" value="Cadherin_CS"/>
</dbReference>
<evidence type="ECO:0000256" key="1">
    <source>
        <dbReference type="ARBA" id="ARBA00004167"/>
    </source>
</evidence>
<dbReference type="EMBL" id="NIVC01001689">
    <property type="protein sequence ID" value="PAA65049.1"/>
    <property type="molecule type" value="Genomic_DNA"/>
</dbReference>
<feature type="domain" description="Cadherin" evidence="12">
    <location>
        <begin position="281"/>
        <end position="371"/>
    </location>
</feature>
<dbReference type="GO" id="GO:0007156">
    <property type="term" value="P:homophilic cell adhesion via plasma membrane adhesion molecules"/>
    <property type="evidence" value="ECO:0007669"/>
    <property type="project" value="InterPro"/>
</dbReference>
<evidence type="ECO:0000256" key="4">
    <source>
        <dbReference type="ARBA" id="ARBA00022837"/>
    </source>
</evidence>
<dbReference type="PRINTS" id="PR00205">
    <property type="entry name" value="CADHERIN"/>
</dbReference>
<dbReference type="PANTHER" id="PTHR24028:SF146">
    <property type="entry name" value="CADHERIN 96CB, ISOFORM D-RELATED"/>
    <property type="match status" value="1"/>
</dbReference>
<feature type="domain" description="Cadherin" evidence="12">
    <location>
        <begin position="625"/>
        <end position="712"/>
    </location>
</feature>
<dbReference type="OrthoDB" id="6252479at2759"/>
<feature type="region of interest" description="Disordered" evidence="9">
    <location>
        <begin position="159"/>
        <end position="181"/>
    </location>
</feature>
<feature type="domain" description="Cadherin" evidence="12">
    <location>
        <begin position="26"/>
        <end position="148"/>
    </location>
</feature>
<evidence type="ECO:0000256" key="3">
    <source>
        <dbReference type="ARBA" id="ARBA00022737"/>
    </source>
</evidence>
<evidence type="ECO:0000256" key="2">
    <source>
        <dbReference type="ARBA" id="ARBA00022692"/>
    </source>
</evidence>
<dbReference type="GO" id="GO:0005509">
    <property type="term" value="F:calcium ion binding"/>
    <property type="evidence" value="ECO:0007669"/>
    <property type="project" value="UniProtKB-UniRule"/>
</dbReference>
<feature type="chain" id="PRO_5012492685" description="Cadherin domain-containing protein" evidence="11">
    <location>
        <begin position="19"/>
        <end position="1166"/>
    </location>
</feature>
<name>A0A267EW43_9PLAT</name>
<feature type="compositionally biased region" description="Low complexity" evidence="9">
    <location>
        <begin position="1114"/>
        <end position="1137"/>
    </location>
</feature>
<dbReference type="InterPro" id="IPR050174">
    <property type="entry name" value="Protocadherin/Cadherin-CA"/>
</dbReference>
<accession>A0A267EW43</accession>
<feature type="domain" description="Cadherin" evidence="12">
    <location>
        <begin position="387"/>
        <end position="489"/>
    </location>
</feature>
<comment type="subcellular location">
    <subcellularLocation>
        <location evidence="1">Membrane</location>
        <topology evidence="1">Single-pass membrane protein</topology>
    </subcellularLocation>
</comment>
<dbReference type="CDD" id="cd11304">
    <property type="entry name" value="Cadherin_repeat"/>
    <property type="match status" value="7"/>
</dbReference>
<dbReference type="AlphaFoldDB" id="A0A267EW43"/>
<feature type="region of interest" description="Disordered" evidence="9">
    <location>
        <begin position="1109"/>
        <end position="1166"/>
    </location>
</feature>
<dbReference type="PROSITE" id="PS50268">
    <property type="entry name" value="CADHERIN_2"/>
    <property type="match status" value="6"/>
</dbReference>
<feature type="domain" description="Cadherin" evidence="12">
    <location>
        <begin position="170"/>
        <end position="258"/>
    </location>
</feature>
<dbReference type="FunFam" id="2.60.40.60:FF:000092">
    <property type="entry name" value="Protocadherin 8"/>
    <property type="match status" value="1"/>
</dbReference>
<dbReference type="Gene3D" id="2.60.40.60">
    <property type="entry name" value="Cadherins"/>
    <property type="match status" value="7"/>
</dbReference>
<evidence type="ECO:0000256" key="7">
    <source>
        <dbReference type="ARBA" id="ARBA00023180"/>
    </source>
</evidence>
<evidence type="ECO:0000256" key="9">
    <source>
        <dbReference type="SAM" id="MobiDB-lite"/>
    </source>
</evidence>
<sequence>MPGAQLLLLLLLTAPSSLVSLQVAAAPPLCRFRVEEELPLGATIENSSLYTCLGLDPLPDDELTLTEPTRPDRGWEKLRQLLSVDAATGQLKVAGRLDRESPELHCPARQQPCLKNFQAQLRNFQARRMRSVELQLAIEDKNDNDPAFGTEGRIVEVKENSMGQRRPLPSVTDPDAGDNGHVQVHIIQSGPEQRGEPQDRLDRSGGQLALLLRDRLDFEVTRNYSLTLQACDRGLQPRCTTAELLVRVLDENDNAPKFDRAVYRFEAVPENLYQLGQRRLVGKVAATDADDGENSRIVYDIIAEPGQSAAASAFEVDADSGKVYLVGPVNAAADANIELRIRATDCGEVSQWAETRVQIPIMDVNDHRPQVKLQFQAQSQGLVRPMLPEGTPAPHLVTYLEVSDGDLGDNGRVTCSLGAGPGSSHFALFPLPGSPSFYQVNTTRVFDREQQAAASFEVVCRDHGLPTSLSSSTTVTVDIGDVNEWPPEFNQSTFTGNSVPENQAGAFAARVFAVDADATASLVYSISDEGDAKGCFVMDNRTGEIRTRRPLDRESPVFLPQRRPIFVITVRASDGLQAATARVEIEVTDVNDNPPLLVGSGLLYTNESFADSTIWDRTIDDLEYSDADSNENAMAEFSVLSTEPESDNVTFAVSSSGRLSVSGRLDREARSRYLLKVLLRDRGMPKMSSTATVTVSLMDLNDNAPVVEDPTFHQVIEVTDDHAPGMTIYSVRAHDADACQLDAADGTPRRLTGRDCHAAAGMSMRLSQRTRILEVNSATGELRVVNPLTPGLHAFNLTVTDRGSPRPLTTVVPFAVRVRRSESPFALGGGLGGASNWTLLLVVVVASSFLTLVLVVAIVLLNRRQPCDFRGGGDGRRGRRRRRDGYSGPKDQHCPEAAADAATAATPSGVAFQGDQRPDCIGPLTTFGHHGMLHPLQQHHMGTMSRETGNGGGSGSSGLHYPPGAPPNLFLPGDYEVASADSGHGASEEEMMHPDHRLAMPEHLRYVTLPPSGSSGYSHQHQLRSRSPNLHRNCNCIVEEDFVMNGSASSATTAGGCGREHHELVPMTLTSQHRQQQRHRQAASPSPSSGSQSAFNQPALMLLSEPQFSSAPLQQQQQQQQHRTLSRPSSAASSRIPGATALAPQHQQHQRAHVGNLQLATKSADV</sequence>
<keyword evidence="5 10" id="KW-1133">Transmembrane helix</keyword>
<gene>
    <name evidence="13" type="ORF">BOX15_Mlig022656g2</name>
</gene>
<dbReference type="Pfam" id="PF00028">
    <property type="entry name" value="Cadherin"/>
    <property type="match status" value="5"/>
</dbReference>
<dbReference type="Proteomes" id="UP000215902">
    <property type="component" value="Unassembled WGS sequence"/>
</dbReference>
<keyword evidence="7" id="KW-0325">Glycoprotein</keyword>
<keyword evidence="14" id="KW-1185">Reference proteome</keyword>
<evidence type="ECO:0000313" key="13">
    <source>
        <dbReference type="EMBL" id="PAA65049.1"/>
    </source>
</evidence>
<keyword evidence="4 8" id="KW-0106">Calcium</keyword>
<evidence type="ECO:0000256" key="5">
    <source>
        <dbReference type="ARBA" id="ARBA00022989"/>
    </source>
</evidence>
<dbReference type="PANTHER" id="PTHR24028">
    <property type="entry name" value="CADHERIN-87A"/>
    <property type="match status" value="1"/>
</dbReference>
<proteinExistence type="predicted"/>
<keyword evidence="11" id="KW-0732">Signal</keyword>
<feature type="region of interest" description="Disordered" evidence="9">
    <location>
        <begin position="1070"/>
        <end position="1094"/>
    </location>
</feature>
<feature type="signal peptide" evidence="11">
    <location>
        <begin position="1"/>
        <end position="18"/>
    </location>
</feature>
<feature type="domain" description="Cadherin" evidence="12">
    <location>
        <begin position="498"/>
        <end position="597"/>
    </location>
</feature>
<feature type="region of interest" description="Disordered" evidence="9">
    <location>
        <begin position="869"/>
        <end position="902"/>
    </location>
</feature>
<dbReference type="InterPro" id="IPR002126">
    <property type="entry name" value="Cadherin-like_dom"/>
</dbReference>
<keyword evidence="3" id="KW-0677">Repeat</keyword>
<evidence type="ECO:0000259" key="12">
    <source>
        <dbReference type="PROSITE" id="PS50268"/>
    </source>
</evidence>
<dbReference type="SMART" id="SM00112">
    <property type="entry name" value="CA"/>
    <property type="match status" value="5"/>
</dbReference>
<evidence type="ECO:0000256" key="10">
    <source>
        <dbReference type="SAM" id="Phobius"/>
    </source>
</evidence>
<protein>
    <recommendedName>
        <fullName evidence="12">Cadherin domain-containing protein</fullName>
    </recommendedName>
</protein>
<dbReference type="GO" id="GO:0005886">
    <property type="term" value="C:plasma membrane"/>
    <property type="evidence" value="ECO:0007669"/>
    <property type="project" value="InterPro"/>
</dbReference>
<reference evidence="13 14" key="1">
    <citation type="submission" date="2017-06" db="EMBL/GenBank/DDBJ databases">
        <title>A platform for efficient transgenesis in Macrostomum lignano, a flatworm model organism for stem cell research.</title>
        <authorList>
            <person name="Berezikov E."/>
        </authorList>
    </citation>
    <scope>NUCLEOTIDE SEQUENCE [LARGE SCALE GENOMIC DNA]</scope>
    <source>
        <strain evidence="13">DV1</strain>
        <tissue evidence="13">Whole organism</tissue>
    </source>
</reference>
<dbReference type="SUPFAM" id="SSF49313">
    <property type="entry name" value="Cadherin-like"/>
    <property type="match status" value="6"/>
</dbReference>
<dbReference type="STRING" id="282301.A0A267EW43"/>
<keyword evidence="2 10" id="KW-0812">Transmembrane</keyword>
<comment type="caution">
    <text evidence="13">The sequence shown here is derived from an EMBL/GenBank/DDBJ whole genome shotgun (WGS) entry which is preliminary data.</text>
</comment>
<dbReference type="InterPro" id="IPR015919">
    <property type="entry name" value="Cadherin-like_sf"/>
</dbReference>
<keyword evidence="6 10" id="KW-0472">Membrane</keyword>
<evidence type="ECO:0000256" key="11">
    <source>
        <dbReference type="SAM" id="SignalP"/>
    </source>
</evidence>
<evidence type="ECO:0000256" key="8">
    <source>
        <dbReference type="PROSITE-ProRule" id="PRU00043"/>
    </source>
</evidence>
<organism evidence="13 14">
    <name type="scientific">Macrostomum lignano</name>
    <dbReference type="NCBI Taxonomy" id="282301"/>
    <lineage>
        <taxon>Eukaryota</taxon>
        <taxon>Metazoa</taxon>
        <taxon>Spiralia</taxon>
        <taxon>Lophotrochozoa</taxon>
        <taxon>Platyhelminthes</taxon>
        <taxon>Rhabditophora</taxon>
        <taxon>Macrostomorpha</taxon>
        <taxon>Macrostomida</taxon>
        <taxon>Macrostomidae</taxon>
        <taxon>Macrostomum</taxon>
    </lineage>
</organism>
<evidence type="ECO:0000256" key="6">
    <source>
        <dbReference type="ARBA" id="ARBA00023136"/>
    </source>
</evidence>
<feature type="transmembrane region" description="Helical" evidence="10">
    <location>
        <begin position="837"/>
        <end position="861"/>
    </location>
</feature>
<dbReference type="PROSITE" id="PS00232">
    <property type="entry name" value="CADHERIN_1"/>
    <property type="match status" value="2"/>
</dbReference>
<feature type="compositionally biased region" description="Low complexity" evidence="9">
    <location>
        <begin position="1082"/>
        <end position="1094"/>
    </location>
</feature>
<evidence type="ECO:0000313" key="14">
    <source>
        <dbReference type="Proteomes" id="UP000215902"/>
    </source>
</evidence>